<organism evidence="2 3">
    <name type="scientific">Xylanimonas allomyrinae</name>
    <dbReference type="NCBI Taxonomy" id="2509459"/>
    <lineage>
        <taxon>Bacteria</taxon>
        <taxon>Bacillati</taxon>
        <taxon>Actinomycetota</taxon>
        <taxon>Actinomycetes</taxon>
        <taxon>Micrococcales</taxon>
        <taxon>Promicromonosporaceae</taxon>
        <taxon>Xylanimonas</taxon>
    </lineage>
</organism>
<dbReference type="RefSeq" id="WP_129204638.1">
    <property type="nucleotide sequence ID" value="NZ_CP035495.1"/>
</dbReference>
<proteinExistence type="predicted"/>
<dbReference type="KEGG" id="xyl:ET495_09915"/>
<dbReference type="InterPro" id="IPR018973">
    <property type="entry name" value="MZB"/>
</dbReference>
<dbReference type="InterPro" id="IPR047721">
    <property type="entry name" value="DrmB"/>
</dbReference>
<dbReference type="EMBL" id="CP035495">
    <property type="protein sequence ID" value="QAY63511.1"/>
    <property type="molecule type" value="Genomic_DNA"/>
</dbReference>
<evidence type="ECO:0000313" key="3">
    <source>
        <dbReference type="Proteomes" id="UP000291758"/>
    </source>
</evidence>
<dbReference type="AlphaFoldDB" id="A0A4V0YEA3"/>
<dbReference type="NCBIfam" id="NF038324">
    <property type="entry name" value="DrmB_fam"/>
    <property type="match status" value="1"/>
</dbReference>
<sequence>MSTTDRPKARQSQLVTTYGVGSLFPAGDESFMIVGTDEWDEKWCAEVEEPRLARSLGVRTFRAPSVGSRRGDVPAVRFPEFHYCPKCRRLDYFYRFDARKMECPDCDTDLTPSRFVACCENGHIEDFPYFKWVHRGHDVVGDNHRLKLTTRGASSSLADIVISCSCGVPAHDMDGSFAAGALQQIKSCSGRRPWLLGVENDACEKPLRVLQRGSSNVWFAAVRSSISIPPWSSPNAQYVTKNWHILEHLPDAAITAAVEAAVKSMRSPGLSVEGVLDQVHRRKGLSPNHVPTDADLRAEEYRALIDGNDGGSHDTFQCFAVDVAPELRGFVRQVSKAPRLREVRALTGFSRVTPMPTDSTTPHLARLNAEPRDWLPASEVLGEGVFVQLDDDLVATWENSAFAVDRQAKLATSLERRAAESGIESPVAPTARFIAIHSLAHAVLKELSLDAGYPVGSLRERVYADADQAGFLVYTASSDAAGSLGGLAALADEQRFAQALVAAFNRASWCSNDPVCSESGPSGADGLNLAACHACLLLPETSCEHRNIYLDRVALIGTPDRVGEGLGRDLLEELEV</sequence>
<protein>
    <submittedName>
        <fullName evidence="2">DUF1998 domain-containing protein</fullName>
    </submittedName>
</protein>
<dbReference type="Proteomes" id="UP000291758">
    <property type="component" value="Chromosome"/>
</dbReference>
<feature type="domain" description="MrfA-like Zn-binding" evidence="1">
    <location>
        <begin position="439"/>
        <end position="536"/>
    </location>
</feature>
<evidence type="ECO:0000313" key="2">
    <source>
        <dbReference type="EMBL" id="QAY63511.1"/>
    </source>
</evidence>
<dbReference type="Pfam" id="PF09369">
    <property type="entry name" value="MZB"/>
    <property type="match status" value="1"/>
</dbReference>
<evidence type="ECO:0000259" key="1">
    <source>
        <dbReference type="Pfam" id="PF09369"/>
    </source>
</evidence>
<gene>
    <name evidence="2" type="ORF">ET495_09915</name>
</gene>
<dbReference type="OrthoDB" id="9134227at2"/>
<name>A0A4V0YEA3_9MICO</name>
<accession>A0A4V0YEA3</accession>
<reference evidence="2 3" key="1">
    <citation type="submission" date="2019-01" db="EMBL/GenBank/DDBJ databases">
        <title>Genome sequencing of strain 2JSPR-7.</title>
        <authorList>
            <person name="Heo J."/>
            <person name="Kim S.-J."/>
            <person name="Kim J.-S."/>
            <person name="Hong S.-B."/>
            <person name="Kwon S.-W."/>
        </authorList>
    </citation>
    <scope>NUCLEOTIDE SEQUENCE [LARGE SCALE GENOMIC DNA]</scope>
    <source>
        <strain evidence="2 3">2JSPR-7</strain>
    </source>
</reference>
<keyword evidence="3" id="KW-1185">Reference proteome</keyword>